<sequence>MKKKMYKLGALMLLAMSVSVTAQKKPTGRVGINAPEPKATLDVQMSEDNKDATTNEGIMAPQLSKSRVAKITAPVEGTLVYVVDDANKGGLIASYSGSDPKVAKIDAKGYYYFDGTEWVKSVGKGGGANDDIWQKQPNGDVKLVAPEFKKLRNVLYTAKGAYNSVPALKDREITMIAPNNGISTIPLDLSQSNYSNTSVFNLGYADKVPTVFKDPKIKEKNFNTNILLVDENEQDPHYNSFNNVYNLLNVNEKSTKNYQGLYAGVNRVEHFGAGKVDYMLGAFNGVFLRNKGEAANLIGSYNQASSYATKHLPYMEGTRSYLTPRGTGTINQASATLNLVSLSGSANKIAALVANKSQVTGGTNFTGSIELLAGATYYFDIPKGSVKQHYGVKITDINRGSERNYAIYTDSGKIRFGDSVGIGVDVPEEKLEVAGNVKAESFLGANGAGIFPDYVFEDYYQGNSSIKADYKFKSLSQVEDYVKQNGHLPGYASAKQIQKQGYVDLMATQLTNVEKIEELYLHSIEQDKALKAKDAKIQELEARLAKLEALLSK</sequence>
<protein>
    <submittedName>
        <fullName evidence="2">Uncharacterized protein</fullName>
    </submittedName>
</protein>
<keyword evidence="1" id="KW-0732">Signal</keyword>
<dbReference type="PATRIC" id="fig|867902.3.peg.874"/>
<accession>I3ZZF3</accession>
<name>I3ZZF3_ORNRL</name>
<dbReference type="STRING" id="867902.Ornrh_0892"/>
<organism evidence="2 3">
    <name type="scientific">Ornithobacterium rhinotracheale (strain ATCC 51463 / DSM 15997 / CCUG 23171 / CIP 104009 / LMG 9086)</name>
    <dbReference type="NCBI Taxonomy" id="867902"/>
    <lineage>
        <taxon>Bacteria</taxon>
        <taxon>Pseudomonadati</taxon>
        <taxon>Bacteroidota</taxon>
        <taxon>Flavobacteriia</taxon>
        <taxon>Flavobacteriales</taxon>
        <taxon>Weeksellaceae</taxon>
        <taxon>Ornithobacterium</taxon>
    </lineage>
</organism>
<dbReference type="Proteomes" id="UP000006051">
    <property type="component" value="Chromosome"/>
</dbReference>
<gene>
    <name evidence="2" type="ordered locus">Ornrh_0892</name>
</gene>
<dbReference type="AlphaFoldDB" id="I3ZZF3"/>
<evidence type="ECO:0000256" key="1">
    <source>
        <dbReference type="SAM" id="SignalP"/>
    </source>
</evidence>
<feature type="chain" id="PRO_5003684617" evidence="1">
    <location>
        <begin position="23"/>
        <end position="553"/>
    </location>
</feature>
<proteinExistence type="predicted"/>
<evidence type="ECO:0000313" key="2">
    <source>
        <dbReference type="EMBL" id="AFL97087.1"/>
    </source>
</evidence>
<reference evidence="2 3" key="1">
    <citation type="submission" date="2012-06" db="EMBL/GenBank/DDBJ databases">
        <title>The complete genome of Ornithobacterium rhinotracheale DSM 15997.</title>
        <authorList>
            <consortium name="US DOE Joint Genome Institute (JGI-PGF)"/>
            <person name="Lucas S."/>
            <person name="Copeland A."/>
            <person name="Lapidus A."/>
            <person name="Goodwin L."/>
            <person name="Pitluck S."/>
            <person name="Peters L."/>
            <person name="Mikhailova N."/>
            <person name="Teshima H."/>
            <person name="Kyrpides N."/>
            <person name="Mavromatis K."/>
            <person name="Pagani I."/>
            <person name="Ivanova N."/>
            <person name="Ovchinnikova G."/>
            <person name="Zeytun A."/>
            <person name="Detter J.C."/>
            <person name="Han C."/>
            <person name="Land M."/>
            <person name="Hauser L."/>
            <person name="Markowitz V."/>
            <person name="Cheng J.-F."/>
            <person name="Hugenholtz P."/>
            <person name="Woyke T."/>
            <person name="Wu D."/>
            <person name="Lang E."/>
            <person name="Kopitz M."/>
            <person name="Brambilla E."/>
            <person name="Klenk H.-P."/>
            <person name="Eisen J.A."/>
        </authorList>
    </citation>
    <scope>NUCLEOTIDE SEQUENCE [LARGE SCALE GENOMIC DNA]</scope>
    <source>
        <strain evidence="3">ATCC 51463 / DSM 15997 / CCUG 23171 / LMG 9086</strain>
    </source>
</reference>
<dbReference type="KEGG" id="orh:Ornrh_0892"/>
<dbReference type="HOGENOM" id="CLU_030782_0_0_10"/>
<dbReference type="eggNOG" id="COG5295">
    <property type="taxonomic scope" value="Bacteria"/>
</dbReference>
<keyword evidence="3" id="KW-1185">Reference proteome</keyword>
<dbReference type="EMBL" id="CP003283">
    <property type="protein sequence ID" value="AFL97087.1"/>
    <property type="molecule type" value="Genomic_DNA"/>
</dbReference>
<evidence type="ECO:0000313" key="3">
    <source>
        <dbReference type="Proteomes" id="UP000006051"/>
    </source>
</evidence>
<feature type="signal peptide" evidence="1">
    <location>
        <begin position="1"/>
        <end position="22"/>
    </location>
</feature>